<keyword evidence="17 27" id="KW-0472">Membrane</keyword>
<evidence type="ECO:0000256" key="26">
    <source>
        <dbReference type="ARBA" id="ARBA00066051"/>
    </source>
</evidence>
<keyword evidence="23 34" id="KW-0393">Immunoglobulin domain</keyword>
<dbReference type="Gene3D" id="3.30.200.20">
    <property type="entry name" value="Phosphorylase Kinase, domain 1"/>
    <property type="match status" value="1"/>
</dbReference>
<keyword evidence="14 27" id="KW-0067">ATP-binding</keyword>
<keyword evidence="13 27" id="KW-0418">Kinase</keyword>
<feature type="active site" description="Proton acceptor" evidence="28">
    <location>
        <position position="894"/>
    </location>
</feature>
<keyword evidence="15" id="KW-0832">Ubl conjugation</keyword>
<dbReference type="CDD" id="cd00096">
    <property type="entry name" value="Ig"/>
    <property type="match status" value="1"/>
</dbReference>
<dbReference type="FunFam" id="3.30.200.20:FF:000025">
    <property type="entry name" value="Platelet-derived growth factor receptor alpha"/>
    <property type="match status" value="1"/>
</dbReference>
<dbReference type="GO" id="GO:0008284">
    <property type="term" value="P:positive regulation of cell population proliferation"/>
    <property type="evidence" value="ECO:0007669"/>
    <property type="project" value="UniProtKB-ARBA"/>
</dbReference>
<dbReference type="FunFam" id="2.60.40.10:FF:000814">
    <property type="entry name" value="Platelet-derived growth factor receptor beta"/>
    <property type="match status" value="1"/>
</dbReference>
<dbReference type="Proteomes" id="UP001214576">
    <property type="component" value="Unassembled WGS sequence"/>
</dbReference>
<dbReference type="GO" id="GO:0031410">
    <property type="term" value="C:cytoplasmic vesicle"/>
    <property type="evidence" value="ECO:0007669"/>
    <property type="project" value="UniProtKB-SubCell"/>
</dbReference>
<reference evidence="39" key="1">
    <citation type="submission" date="2022-03" db="EMBL/GenBank/DDBJ databases">
        <title>Genomic analyses of argali, domestic sheep and their hybrids provide insights into chromosomal evolution, heterosis and genetic basis of agronomic traits.</title>
        <authorList>
            <person name="Li M."/>
        </authorList>
    </citation>
    <scope>NUCLEOTIDE SEQUENCE</scope>
    <source>
        <strain evidence="39">CAU-MHL-2022a</strain>
        <tissue evidence="39">Skin</tissue>
    </source>
</reference>
<evidence type="ECO:0000256" key="30">
    <source>
        <dbReference type="PIRSR" id="PIRSR000615-3"/>
    </source>
</evidence>
<keyword evidence="6 27" id="KW-0145">Chemotaxis</keyword>
<dbReference type="GO" id="GO:1902533">
    <property type="term" value="P:positive regulation of intracellular signal transduction"/>
    <property type="evidence" value="ECO:0007669"/>
    <property type="project" value="UniProtKB-ARBA"/>
</dbReference>
<dbReference type="InterPro" id="IPR001245">
    <property type="entry name" value="Ser-Thr/Tyr_kinase_cat_dom"/>
</dbReference>
<keyword evidence="21" id="KW-0325">Glycoprotein</keyword>
<dbReference type="GO" id="GO:0043235">
    <property type="term" value="C:receptor complex"/>
    <property type="evidence" value="ECO:0007669"/>
    <property type="project" value="TreeGrafter"/>
</dbReference>
<proteinExistence type="inferred from homology"/>
<comment type="caution">
    <text evidence="39">The sequence shown here is derived from an EMBL/GenBank/DDBJ whole genome shotgun (WGS) entry which is preliminary data.</text>
</comment>
<dbReference type="GO" id="GO:0046872">
    <property type="term" value="F:metal ion binding"/>
    <property type="evidence" value="ECO:0007669"/>
    <property type="project" value="UniProtKB-KW"/>
</dbReference>
<dbReference type="GO" id="GO:0014911">
    <property type="term" value="P:positive regulation of smooth muscle cell migration"/>
    <property type="evidence" value="ECO:0007669"/>
    <property type="project" value="TreeGrafter"/>
</dbReference>
<dbReference type="SUPFAM" id="SSF56112">
    <property type="entry name" value="Protein kinase-like (PK-like)"/>
    <property type="match status" value="1"/>
</dbReference>
<dbReference type="EMBL" id="JAKZEL010000008">
    <property type="protein sequence ID" value="KAI4541061.1"/>
    <property type="molecule type" value="Genomic_DNA"/>
</dbReference>
<evidence type="ECO:0000256" key="22">
    <source>
        <dbReference type="ARBA" id="ARBA00023228"/>
    </source>
</evidence>
<evidence type="ECO:0000256" key="21">
    <source>
        <dbReference type="ARBA" id="ARBA00023180"/>
    </source>
</evidence>
<keyword evidence="5 27" id="KW-1003">Cell membrane</keyword>
<feature type="binding site" evidence="29">
    <location>
        <position position="898"/>
    </location>
    <ligand>
        <name>ATP</name>
        <dbReference type="ChEBI" id="CHEBI:30616"/>
    </ligand>
</feature>
<evidence type="ECO:0000256" key="11">
    <source>
        <dbReference type="ARBA" id="ARBA00022737"/>
    </source>
</evidence>
<evidence type="ECO:0000256" key="27">
    <source>
        <dbReference type="PIRNR" id="PIRNR500948"/>
    </source>
</evidence>
<dbReference type="PROSITE" id="PS00109">
    <property type="entry name" value="PROTEIN_KINASE_TYR"/>
    <property type="match status" value="1"/>
</dbReference>
<dbReference type="GO" id="GO:0048407">
    <property type="term" value="F:platelet-derived growth factor binding"/>
    <property type="evidence" value="ECO:0007669"/>
    <property type="project" value="TreeGrafter"/>
</dbReference>
<keyword evidence="9 34" id="KW-0812">Transmembrane</keyword>
<evidence type="ECO:0000256" key="4">
    <source>
        <dbReference type="ARBA" id="ARBA00022473"/>
    </source>
</evidence>
<keyword evidence="22 27" id="KW-0458">Lysosome</keyword>
<dbReference type="GO" id="GO:0005886">
    <property type="term" value="C:plasma membrane"/>
    <property type="evidence" value="ECO:0007669"/>
    <property type="project" value="UniProtKB-SubCell"/>
</dbReference>
<evidence type="ECO:0000256" key="6">
    <source>
        <dbReference type="ARBA" id="ARBA00022500"/>
    </source>
</evidence>
<dbReference type="SMART" id="SM00408">
    <property type="entry name" value="IGc2"/>
    <property type="match status" value="3"/>
</dbReference>
<keyword evidence="19" id="KW-1015">Disulfide bond</keyword>
<dbReference type="SMART" id="SM00219">
    <property type="entry name" value="TyrKc"/>
    <property type="match status" value="1"/>
</dbReference>
<evidence type="ECO:0000256" key="29">
    <source>
        <dbReference type="PIRSR" id="PIRSR000615-2"/>
    </source>
</evidence>
<evidence type="ECO:0000256" key="9">
    <source>
        <dbReference type="ARBA" id="ARBA00022692"/>
    </source>
</evidence>
<dbReference type="AlphaFoldDB" id="A0AAD4YC36"/>
<dbReference type="FunFam" id="1.10.510.10:FF:000140">
    <property type="entry name" value="Platelet-derived growth factor receptor beta"/>
    <property type="match status" value="1"/>
</dbReference>
<evidence type="ECO:0000256" key="7">
    <source>
        <dbReference type="ARBA" id="ARBA00022553"/>
    </source>
</evidence>
<keyword evidence="12 27" id="KW-0547">Nucleotide-binding</keyword>
<keyword evidence="11" id="KW-0677">Repeat</keyword>
<dbReference type="FunFam" id="2.60.40.10:FF:000715">
    <property type="entry name" value="Platelet-derived growth factor receptor beta"/>
    <property type="match status" value="1"/>
</dbReference>
<comment type="function">
    <text evidence="27">Tyrosine-protein kinase that acts as cell-surface receptor for homodimeric PDGFB and PDGFD and for heterodimers formed by PDGFA and PDGFB, and plays an essential role in the regulation of embryonic development, cell proliferation, survival, differentiation, chemotaxis and migration. Plays an essential role in blood vessel development by promoting proliferation, migration and recruitment of pericytes and smooth muscle cells to endothelial cells.</text>
</comment>
<sequence>MWWLLALPESPGKTVGLSKCGCEGEEGPTEDLCSQGSELFNVSSAQNLSSARDPFADKPSLAGSQGQDTMRLPSALRAAVLKGQVLLLLLLFLLGPRASGSLVIIPPGPELVLNLSSTFVLTCSGPAPVVWERMSQKPPQEMTETQDGTFSSVLTLANVTGLDTGEYFCGYKGSHGLEASERKRLYIFVPDPSVGFLPVDPEELFIFLTEITETTIPCRVTDPRLVVMLHEKKVDVPLPIAYDPQRGFSGTFEDKTYICKTTIGDREVDSDAYHVYSLQVSSINVSVNAVQTVVRQGENITIMCIVTGNEVVNFEWTYPRMESGRLVEPVTDFLFEMPHIRSILHIPSAELGDSGTYICNVSESVSDHRDEKAINVTVVENGYVRLLGELDPVQFAELHRSRTLQVVFEAYPPPTVMWFKDNRTLGDSSAGEIVLSTRNVSETRYVSELTLVRVKVAEAGYYTMRAFHEDAEAQLSFQLQVNVPVRVLELSESHPANGEQTVRCRGRGMPQPHLTWSTCSDLKRCPRELPPTPLGNSSEEESQLETNVTYWAEEQEFEVVSTLRLRHVDQPLSVRCTLHNLLGYDVQEVTVVPHSLPFKVVVISAILALVVLTIISLIILIMLWQKKPRYEIRWKVIESVSSDGHEYIYVDPMQLPYDSTWELPRDQLVLGRTLGSGAFGQVVEATAHGLSHSQATMKVAVKMLKSTARSSEKQALMSELKIMSHLGPHLNVVNLLGACTKGGPIYIITEYCRYGDLVDYLHRNKHTFLQRCSDKRRPPSAELYSNALPVGLPLPSHVSLPGESDGGYMDMSKDESVDYVPMLDMKGDVKYADIESSNYMAPYDNYVPSAPERTCRVTLINESPVLSYTDLVGFSYQVANGMEFLASKNCVHRDLAARNVLICEGKLVKICDFGLARDIMRDSNYISKGSTFLPLKWMAPESIFNSLYTTLSDVWSFGILLWEIFTLGGTPYPELPMNEQFYNAIKRGYRMAQPAHASDEIYEIMQKCWEEKFEIRPPFSQLVLLLERLLGEGYKKKYQQVDEEFLRSDHPAILRSQARLPGFSGLRSPLDTSSVLYTAVQPNEGDNDYIIPLPDPKPEVADEGPLEGSPSLASSTLNEVNTSSTISCDSPLEPQEEPEPELQPTSHVEPEPKWPPDSSCPGPRAEAEDSFL</sequence>
<accession>A0AAD4YC36</accession>
<evidence type="ECO:0000313" key="40">
    <source>
        <dbReference type="Proteomes" id="UP001214576"/>
    </source>
</evidence>
<keyword evidence="4 27" id="KW-0217">Developmental protein</keyword>
<feature type="site" description="Important for interaction with phosphotyrosine-binding proteins" evidence="31">
    <location>
        <position position="1038"/>
    </location>
</feature>
<feature type="compositionally biased region" description="Polar residues" evidence="35">
    <location>
        <begin position="1111"/>
        <end position="1128"/>
    </location>
</feature>
<keyword evidence="30" id="KW-0460">Magnesium</keyword>
<dbReference type="Gene3D" id="2.60.40.10">
    <property type="entry name" value="Immunoglobulins"/>
    <property type="match status" value="5"/>
</dbReference>
<keyword evidence="8 27" id="KW-0808">Transferase</keyword>
<evidence type="ECO:0000256" key="36">
    <source>
        <dbReference type="SAM" id="Phobius"/>
    </source>
</evidence>
<feature type="binding site" evidence="30">
    <location>
        <position position="647"/>
    </location>
    <ligand>
        <name>Mg(2+)</name>
        <dbReference type="ChEBI" id="CHEBI:18420"/>
    </ligand>
</feature>
<dbReference type="InterPro" id="IPR003599">
    <property type="entry name" value="Ig_sub"/>
</dbReference>
<dbReference type="PRINTS" id="PR01832">
    <property type="entry name" value="VEGFRECEPTOR"/>
</dbReference>
<dbReference type="InterPro" id="IPR001824">
    <property type="entry name" value="Tyr_kinase_rcpt_3_CS"/>
</dbReference>
<dbReference type="InterPro" id="IPR050122">
    <property type="entry name" value="RTK"/>
</dbReference>
<dbReference type="Gene3D" id="1.10.510.10">
    <property type="entry name" value="Transferase(Phosphotransferase) domain 1"/>
    <property type="match status" value="1"/>
</dbReference>
<dbReference type="Pfam" id="PF00047">
    <property type="entry name" value="ig"/>
    <property type="match status" value="1"/>
</dbReference>
<dbReference type="Pfam" id="PF07714">
    <property type="entry name" value="PK_Tyr_Ser-Thr"/>
    <property type="match status" value="1"/>
</dbReference>
<dbReference type="Pfam" id="PF13927">
    <property type="entry name" value="Ig_3"/>
    <property type="match status" value="1"/>
</dbReference>
<feature type="region of interest" description="Disordered" evidence="35">
    <location>
        <begin position="1084"/>
        <end position="1172"/>
    </location>
</feature>
<feature type="domain" description="Ig-like" evidence="38">
    <location>
        <begin position="283"/>
        <end position="375"/>
    </location>
</feature>
<dbReference type="PROSITE" id="PS50835">
    <property type="entry name" value="IG_LIKE"/>
    <property type="match status" value="1"/>
</dbReference>
<evidence type="ECO:0000259" key="38">
    <source>
        <dbReference type="PROSITE" id="PS50835"/>
    </source>
</evidence>
<dbReference type="PROSITE" id="PS00240">
    <property type="entry name" value="RECEPTOR_TYR_KIN_III"/>
    <property type="match status" value="1"/>
</dbReference>
<keyword evidence="24 27" id="KW-0968">Cytoplasmic vesicle</keyword>
<keyword evidence="16 36" id="KW-1133">Transmembrane helix</keyword>
<evidence type="ECO:0000256" key="33">
    <source>
        <dbReference type="PROSITE-ProRule" id="PRU10141"/>
    </source>
</evidence>
<dbReference type="Pfam" id="PF07679">
    <property type="entry name" value="I-set"/>
    <property type="match status" value="1"/>
</dbReference>
<dbReference type="PANTHER" id="PTHR24416:SF53">
    <property type="entry name" value="PLATELET-DERIVED GROWTH FACTOR RECEPTOR BETA"/>
    <property type="match status" value="1"/>
</dbReference>
<dbReference type="SUPFAM" id="SSF48726">
    <property type="entry name" value="Immunoglobulin"/>
    <property type="match status" value="3"/>
</dbReference>
<comment type="subcellular location">
    <subcellularLocation>
        <location evidence="27">Cell membrane</location>
        <topology evidence="27">Single-pass type I membrane protein</topology>
    </subcellularLocation>
    <subcellularLocation>
        <location evidence="1 27">Cytoplasmic vesicle</location>
    </subcellularLocation>
    <subcellularLocation>
        <location evidence="27">Lysosome lumen</location>
    </subcellularLocation>
    <subcellularLocation>
        <location evidence="34">Membrane</location>
        <topology evidence="34">Single-pass type I membrane protein</topology>
    </subcellularLocation>
</comment>
<evidence type="ECO:0000256" key="23">
    <source>
        <dbReference type="ARBA" id="ARBA00023319"/>
    </source>
</evidence>
<dbReference type="GO" id="GO:0005019">
    <property type="term" value="F:platelet-derived growth factor beta-receptor activity"/>
    <property type="evidence" value="ECO:0007669"/>
    <property type="project" value="InterPro"/>
</dbReference>
<evidence type="ECO:0000256" key="18">
    <source>
        <dbReference type="ARBA" id="ARBA00023137"/>
    </source>
</evidence>
<evidence type="ECO:0000256" key="34">
    <source>
        <dbReference type="RuleBase" id="RU000311"/>
    </source>
</evidence>
<dbReference type="PIRSF" id="PIRSF500948">
    <property type="entry name" value="Beta-PDGF_receptor"/>
    <property type="match status" value="1"/>
</dbReference>
<feature type="binding site" evidence="29">
    <location>
        <begin position="750"/>
        <end position="756"/>
    </location>
    <ligand>
        <name>ATP</name>
        <dbReference type="ChEBI" id="CHEBI:30616"/>
    </ligand>
</feature>
<dbReference type="GO" id="GO:0001525">
    <property type="term" value="P:angiogenesis"/>
    <property type="evidence" value="ECO:0007669"/>
    <property type="project" value="TreeGrafter"/>
</dbReference>
<dbReference type="GO" id="GO:0060326">
    <property type="term" value="P:cell chemotaxis"/>
    <property type="evidence" value="ECO:0007669"/>
    <property type="project" value="TreeGrafter"/>
</dbReference>
<evidence type="ECO:0000256" key="2">
    <source>
        <dbReference type="ARBA" id="ARBA00011902"/>
    </source>
</evidence>
<evidence type="ECO:0000256" key="25">
    <source>
        <dbReference type="ARBA" id="ARBA00051243"/>
    </source>
</evidence>
<dbReference type="PROSITE" id="PS00107">
    <property type="entry name" value="PROTEIN_KINASE_ATP"/>
    <property type="match status" value="1"/>
</dbReference>
<protein>
    <recommendedName>
        <fullName evidence="3 27">Platelet-derived growth factor receptor beta</fullName>
        <shortName evidence="27">PDGF-R-beta</shortName>
        <shortName evidence="27">PDGFR-beta</shortName>
        <ecNumber evidence="2 27">2.7.10.1</ecNumber>
    </recommendedName>
    <alternativeName>
        <fullName evidence="27">Beta platelet-derived growth factor receptor</fullName>
    </alternativeName>
    <alternativeName>
        <fullName evidence="27">Beta-type platelet-derived growth factor receptor</fullName>
    </alternativeName>
</protein>
<feature type="transmembrane region" description="Helical" evidence="36">
    <location>
        <begin position="600"/>
        <end position="624"/>
    </location>
</feature>
<evidence type="ECO:0000256" key="35">
    <source>
        <dbReference type="SAM" id="MobiDB-lite"/>
    </source>
</evidence>
<name>A0AAD4YC36_OVIAM</name>
<keyword evidence="18 27" id="KW-0829">Tyrosine-protein kinase</keyword>
<comment type="similarity">
    <text evidence="27 34">Belongs to the protein kinase superfamily. Tyr protein kinase family. CSF-1/PDGF receptor subfamily.</text>
</comment>
<keyword evidence="40" id="KW-1185">Reference proteome</keyword>
<dbReference type="InterPro" id="IPR027288">
    <property type="entry name" value="PGFRB"/>
</dbReference>
<dbReference type="PIRSF" id="PIRSF000615">
    <property type="entry name" value="TyrPK_CSF1-R"/>
    <property type="match status" value="1"/>
</dbReference>
<evidence type="ECO:0000256" key="8">
    <source>
        <dbReference type="ARBA" id="ARBA00022679"/>
    </source>
</evidence>
<evidence type="ECO:0000256" key="32">
    <source>
        <dbReference type="PIRSR" id="PIRSR500948-2"/>
    </source>
</evidence>
<keyword evidence="10" id="KW-0732">Signal</keyword>
<dbReference type="InterPro" id="IPR013098">
    <property type="entry name" value="Ig_I-set"/>
</dbReference>
<evidence type="ECO:0000313" key="39">
    <source>
        <dbReference type="EMBL" id="KAI4541061.1"/>
    </source>
</evidence>
<keyword evidence="30" id="KW-0479">Metal-binding</keyword>
<dbReference type="FunFam" id="2.60.40.10:FF:000572">
    <property type="entry name" value="Platelet-derived growth factor receptor beta"/>
    <property type="match status" value="1"/>
</dbReference>
<dbReference type="PROSITE" id="PS50011">
    <property type="entry name" value="PROTEIN_KINASE_DOM"/>
    <property type="match status" value="1"/>
</dbReference>
<feature type="binding site" evidence="30">
    <location>
        <position position="899"/>
    </location>
    <ligand>
        <name>Mg(2+)</name>
        <dbReference type="ChEBI" id="CHEBI:18420"/>
    </ligand>
</feature>
<feature type="binding site" evidence="32">
    <location>
        <begin position="674"/>
        <end position="682"/>
    </location>
    <ligand>
        <name>ATP</name>
        <dbReference type="ChEBI" id="CHEBI:30616"/>
    </ligand>
</feature>
<dbReference type="EC" id="2.7.10.1" evidence="2 27"/>
<evidence type="ECO:0000259" key="37">
    <source>
        <dbReference type="PROSITE" id="PS50011"/>
    </source>
</evidence>
<comment type="subunit">
    <text evidence="26">Interacts with homodimeric PDGFB and PDGFD, and with heterodimers formed by PDGFA and PDGFB. May also interact with homodimeric PDGFC. Monomer in the absence of bound ligand. Interaction with homodimeric PDGFB, heterodimers formed by PDGFA and PDGFB or homodimeric PDGFD, leads to receptor dimerization, where both PDGFRA homodimers and heterodimers with PDGFRB are observed. Interacts with SH2B2/APS. Interacts directly (tyrosine phosphorylated) with SHB. Interacts (tyrosine phosphorylated) with PIK3R1 and RASA1. Interacts (tyrosine phosphorylated) with CBL. Interacts (tyrosine phosphorylated) with SRC and SRC family kinases. Interacts (tyrosine phosphorylated) with PIK3C2B, maybe indirectly. Interacts (tyrosine phosphorylated) with SHC1, GRB7, GRB10 and NCK1. Interaction with GRB2 is mediated by SHC1. Interacts (via C-terminus) with NHERF1.</text>
</comment>
<evidence type="ECO:0000256" key="19">
    <source>
        <dbReference type="ARBA" id="ARBA00023157"/>
    </source>
</evidence>
<evidence type="ECO:0000256" key="5">
    <source>
        <dbReference type="ARBA" id="ARBA00022475"/>
    </source>
</evidence>
<evidence type="ECO:0000256" key="20">
    <source>
        <dbReference type="ARBA" id="ARBA00023170"/>
    </source>
</evidence>
<evidence type="ECO:0000256" key="15">
    <source>
        <dbReference type="ARBA" id="ARBA00022843"/>
    </source>
</evidence>
<dbReference type="InterPro" id="IPR013151">
    <property type="entry name" value="Immunoglobulin_dom"/>
</dbReference>
<dbReference type="InterPro" id="IPR020635">
    <property type="entry name" value="Tyr_kinase_cat_dom"/>
</dbReference>
<feature type="domain" description="Protein kinase" evidence="37">
    <location>
        <begin position="668"/>
        <end position="1030"/>
    </location>
</feature>
<dbReference type="InterPro" id="IPR000719">
    <property type="entry name" value="Prot_kinase_dom"/>
</dbReference>
<dbReference type="InterPro" id="IPR008266">
    <property type="entry name" value="Tyr_kinase_AS"/>
</dbReference>
<dbReference type="InterPro" id="IPR011009">
    <property type="entry name" value="Kinase-like_dom_sf"/>
</dbReference>
<feature type="binding site" evidence="29 33">
    <location>
        <position position="702"/>
    </location>
    <ligand>
        <name>ATP</name>
        <dbReference type="ChEBI" id="CHEBI:30616"/>
    </ligand>
</feature>
<evidence type="ECO:0000256" key="10">
    <source>
        <dbReference type="ARBA" id="ARBA00022729"/>
    </source>
</evidence>
<dbReference type="FunFam" id="2.60.40.10:FF:000982">
    <property type="entry name" value="Platelet-derived growth factor receptor beta"/>
    <property type="match status" value="1"/>
</dbReference>
<evidence type="ECO:0000256" key="13">
    <source>
        <dbReference type="ARBA" id="ARBA00022777"/>
    </source>
</evidence>
<dbReference type="InterPro" id="IPR013783">
    <property type="entry name" value="Ig-like_fold"/>
</dbReference>
<dbReference type="SMART" id="SM00409">
    <property type="entry name" value="IG"/>
    <property type="match status" value="3"/>
</dbReference>
<evidence type="ECO:0000256" key="3">
    <source>
        <dbReference type="ARBA" id="ARBA00020507"/>
    </source>
</evidence>
<evidence type="ECO:0000256" key="24">
    <source>
        <dbReference type="ARBA" id="ARBA00023329"/>
    </source>
</evidence>
<evidence type="ECO:0000256" key="12">
    <source>
        <dbReference type="ARBA" id="ARBA00022741"/>
    </source>
</evidence>
<feature type="binding site" evidence="30">
    <location>
        <position position="912"/>
    </location>
    <ligand>
        <name>Mg(2+)</name>
        <dbReference type="ChEBI" id="CHEBI:18420"/>
    </ligand>
</feature>
<keyword evidence="7" id="KW-0597">Phosphoprotein</keyword>
<dbReference type="GO" id="GO:0005524">
    <property type="term" value="F:ATP binding"/>
    <property type="evidence" value="ECO:0007669"/>
    <property type="project" value="UniProtKB-UniRule"/>
</dbReference>
<evidence type="ECO:0000256" key="17">
    <source>
        <dbReference type="ARBA" id="ARBA00023136"/>
    </source>
</evidence>
<evidence type="ECO:0000256" key="28">
    <source>
        <dbReference type="PIRSR" id="PIRSR000615-1"/>
    </source>
</evidence>
<organism evidence="39 40">
    <name type="scientific">Ovis ammon polii</name>
    <dbReference type="NCBI Taxonomy" id="230172"/>
    <lineage>
        <taxon>Eukaryota</taxon>
        <taxon>Metazoa</taxon>
        <taxon>Chordata</taxon>
        <taxon>Craniata</taxon>
        <taxon>Vertebrata</taxon>
        <taxon>Euteleostomi</taxon>
        <taxon>Mammalia</taxon>
        <taxon>Eutheria</taxon>
        <taxon>Laurasiatheria</taxon>
        <taxon>Artiodactyla</taxon>
        <taxon>Ruminantia</taxon>
        <taxon>Pecora</taxon>
        <taxon>Bovidae</taxon>
        <taxon>Caprinae</taxon>
        <taxon>Ovis</taxon>
    </lineage>
</organism>
<gene>
    <name evidence="39" type="ORF">MG293_008203</name>
</gene>
<keyword evidence="20 27" id="KW-0675">Receptor</keyword>
<dbReference type="InterPro" id="IPR003598">
    <property type="entry name" value="Ig_sub2"/>
</dbReference>
<dbReference type="Pfam" id="PF25305">
    <property type="entry name" value="Ig_PDGFR_d4"/>
    <property type="match status" value="1"/>
</dbReference>
<evidence type="ECO:0000256" key="31">
    <source>
        <dbReference type="PIRSR" id="PIRSR000615-4"/>
    </source>
</evidence>
<evidence type="ECO:0000256" key="1">
    <source>
        <dbReference type="ARBA" id="ARBA00004541"/>
    </source>
</evidence>
<evidence type="ECO:0000256" key="16">
    <source>
        <dbReference type="ARBA" id="ARBA00022989"/>
    </source>
</evidence>
<dbReference type="InterPro" id="IPR017441">
    <property type="entry name" value="Protein_kinase_ATP_BS"/>
</dbReference>
<dbReference type="GO" id="GO:0043202">
    <property type="term" value="C:lysosomal lumen"/>
    <property type="evidence" value="ECO:0007669"/>
    <property type="project" value="UniProtKB-SubCell"/>
</dbReference>
<dbReference type="PANTHER" id="PTHR24416">
    <property type="entry name" value="TYROSINE-PROTEIN KINASE RECEPTOR"/>
    <property type="match status" value="1"/>
</dbReference>
<feature type="binding site" evidence="29">
    <location>
        <begin position="675"/>
        <end position="682"/>
    </location>
    <ligand>
        <name>ATP</name>
        <dbReference type="ChEBI" id="CHEBI:30616"/>
    </ligand>
</feature>
<comment type="catalytic activity">
    <reaction evidence="25 27">
        <text>L-tyrosyl-[protein] + ATP = O-phospho-L-tyrosyl-[protein] + ADP + H(+)</text>
        <dbReference type="Rhea" id="RHEA:10596"/>
        <dbReference type="Rhea" id="RHEA-COMP:10136"/>
        <dbReference type="Rhea" id="RHEA-COMP:20101"/>
        <dbReference type="ChEBI" id="CHEBI:15378"/>
        <dbReference type="ChEBI" id="CHEBI:30616"/>
        <dbReference type="ChEBI" id="CHEBI:46858"/>
        <dbReference type="ChEBI" id="CHEBI:61978"/>
        <dbReference type="ChEBI" id="CHEBI:456216"/>
        <dbReference type="EC" id="2.7.10.1"/>
    </reaction>
</comment>
<dbReference type="InterPro" id="IPR036179">
    <property type="entry name" value="Ig-like_dom_sf"/>
</dbReference>
<dbReference type="InterPro" id="IPR007110">
    <property type="entry name" value="Ig-like_dom"/>
</dbReference>
<dbReference type="FunFam" id="2.60.40.10:FF:000223">
    <property type="entry name" value="Platelet-derived growth factor receptor beta"/>
    <property type="match status" value="1"/>
</dbReference>
<evidence type="ECO:0000256" key="14">
    <source>
        <dbReference type="ARBA" id="ARBA00022840"/>
    </source>
</evidence>